<proteinExistence type="predicted"/>
<reference evidence="1 2" key="1">
    <citation type="journal article" date="2017" name="MBio">
        <title>Type VI secretion-mediated competition in the bee gut microbiome.</title>
        <authorList>
            <person name="Steele M.I."/>
            <person name="Kwong W.K."/>
            <person name="Powell J.E."/>
            <person name="Whiteley M."/>
            <person name="Moran N.A."/>
        </authorList>
    </citation>
    <scope>NUCLEOTIDE SEQUENCE [LARGE SCALE GENOMIC DNA]</scope>
    <source>
        <strain evidence="1 2">Occ4-2</strain>
    </source>
</reference>
<protein>
    <submittedName>
        <fullName evidence="1">Uncharacterized protein</fullName>
    </submittedName>
</protein>
<accession>A0A2N9XPE2</accession>
<evidence type="ECO:0000313" key="1">
    <source>
        <dbReference type="EMBL" id="PIT50197.1"/>
    </source>
</evidence>
<comment type="caution">
    <text evidence="1">The sequence shown here is derived from an EMBL/GenBank/DDBJ whole genome shotgun (WGS) entry which is preliminary data.</text>
</comment>
<gene>
    <name evidence="1" type="ORF">BHC48_07265</name>
</gene>
<evidence type="ECO:0000313" key="2">
    <source>
        <dbReference type="Proteomes" id="UP000231484"/>
    </source>
</evidence>
<dbReference type="EMBL" id="MEIQ01000042">
    <property type="protein sequence ID" value="PIT50197.1"/>
    <property type="molecule type" value="Genomic_DNA"/>
</dbReference>
<organism evidence="1 2">
    <name type="scientific">Snodgrassella alvi</name>
    <dbReference type="NCBI Taxonomy" id="1196083"/>
    <lineage>
        <taxon>Bacteria</taxon>
        <taxon>Pseudomonadati</taxon>
        <taxon>Pseudomonadota</taxon>
        <taxon>Betaproteobacteria</taxon>
        <taxon>Neisseriales</taxon>
        <taxon>Neisseriaceae</taxon>
        <taxon>Snodgrassella</taxon>
    </lineage>
</organism>
<sequence length="78" mass="8795">MTSLPTEISELIDDGSGENTLDQFLLPHEKQLMAIMSEAEFDRYLQASANSETLQQYLSDPKVPEHVKILIIQSNPAY</sequence>
<dbReference type="AlphaFoldDB" id="A0A2N9XPE2"/>
<dbReference type="Proteomes" id="UP000231484">
    <property type="component" value="Unassembled WGS sequence"/>
</dbReference>
<name>A0A2N9XPE2_9NEIS</name>